<reference evidence="3 4" key="1">
    <citation type="submission" date="2016-10" db="EMBL/GenBank/DDBJ databases">
        <authorList>
            <person name="de Groot N.N."/>
        </authorList>
    </citation>
    <scope>NUCLEOTIDE SEQUENCE [LARGE SCALE GENOMIC DNA]</scope>
    <source>
        <strain evidence="3 4">DSM 10495</strain>
    </source>
</reference>
<name>A0A1H4N658_9MICC</name>
<evidence type="ECO:0000313" key="3">
    <source>
        <dbReference type="EMBL" id="SEB90205.1"/>
    </source>
</evidence>
<dbReference type="Gene3D" id="3.90.1010.20">
    <property type="match status" value="1"/>
</dbReference>
<feature type="compositionally biased region" description="Low complexity" evidence="1">
    <location>
        <begin position="32"/>
        <end position="59"/>
    </location>
</feature>
<organism evidence="3 4">
    <name type="scientific">Arthrobacter woluwensis</name>
    <dbReference type="NCBI Taxonomy" id="156980"/>
    <lineage>
        <taxon>Bacteria</taxon>
        <taxon>Bacillati</taxon>
        <taxon>Actinomycetota</taxon>
        <taxon>Actinomycetes</taxon>
        <taxon>Micrococcales</taxon>
        <taxon>Micrococcaceae</taxon>
        <taxon>Arthrobacter</taxon>
    </lineage>
</organism>
<accession>A0A1H4N658</accession>
<dbReference type="OrthoDB" id="4232596at2"/>
<dbReference type="RefSeq" id="WP_066210961.1">
    <property type="nucleotide sequence ID" value="NZ_CP049819.1"/>
</dbReference>
<dbReference type="AlphaFoldDB" id="A0A1H4N658"/>
<keyword evidence="4" id="KW-1185">Reference proteome</keyword>
<dbReference type="EMBL" id="FNSN01000003">
    <property type="protein sequence ID" value="SEB90205.1"/>
    <property type="molecule type" value="Genomic_DNA"/>
</dbReference>
<protein>
    <submittedName>
        <fullName evidence="3">Uncharacterized protein, contains FMN-binding domain</fullName>
    </submittedName>
</protein>
<dbReference type="STRING" id="156980.SAMN04489745_1552"/>
<sequence length="156" mass="15257">MTTSTPSLKILAGTAAGLAVLAAATACAPAKQGTSTADVSPTSGASSAAGSSGAPATAGHYKDGTYSADGHYTSPNGEETVGVTLTLASGKISDVKIATHPTSANTQLFQNRFAGGIKDLVVGKSIDQLDVSRVAGSSLTSGGFNDAVEAIKKQAG</sequence>
<feature type="signal peptide" evidence="2">
    <location>
        <begin position="1"/>
        <end position="28"/>
    </location>
</feature>
<proteinExistence type="predicted"/>
<keyword evidence="2" id="KW-0732">Signal</keyword>
<evidence type="ECO:0000313" key="4">
    <source>
        <dbReference type="Proteomes" id="UP000182652"/>
    </source>
</evidence>
<gene>
    <name evidence="3" type="ORF">SAMN04489745_1552</name>
</gene>
<evidence type="ECO:0000256" key="2">
    <source>
        <dbReference type="SAM" id="SignalP"/>
    </source>
</evidence>
<feature type="chain" id="PRO_5043145289" evidence="2">
    <location>
        <begin position="29"/>
        <end position="156"/>
    </location>
</feature>
<dbReference type="Proteomes" id="UP000182652">
    <property type="component" value="Unassembled WGS sequence"/>
</dbReference>
<evidence type="ECO:0000256" key="1">
    <source>
        <dbReference type="SAM" id="MobiDB-lite"/>
    </source>
</evidence>
<feature type="region of interest" description="Disordered" evidence="1">
    <location>
        <begin position="32"/>
        <end position="78"/>
    </location>
</feature>